<evidence type="ECO:0000313" key="2">
    <source>
        <dbReference type="EMBL" id="MFF5923736.1"/>
    </source>
</evidence>
<dbReference type="Proteomes" id="UP001602370">
    <property type="component" value="Unassembled WGS sequence"/>
</dbReference>
<gene>
    <name evidence="2" type="ORF">ACFY8C_36255</name>
</gene>
<sequence length="120" mass="13217">MGTVDPDRPRRSASRASGEKRPPARRKPSSSRAKAVDPGSAMSSATEQLAKLLGRLPESVSSLKPTDSGWEAQVEVLELERIPDTTSVLASYRVSLDEEGTLISFERTRRYTRGTIDRPF</sequence>
<dbReference type="Pfam" id="PF05800">
    <property type="entry name" value="GvpO"/>
    <property type="match status" value="1"/>
</dbReference>
<dbReference type="InterPro" id="IPR008634">
    <property type="entry name" value="Gas-vesicle_GvpO"/>
</dbReference>
<dbReference type="RefSeq" id="WP_030319049.1">
    <property type="nucleotide sequence ID" value="NZ_JBIBDZ010000015.1"/>
</dbReference>
<evidence type="ECO:0000256" key="1">
    <source>
        <dbReference type="SAM" id="MobiDB-lite"/>
    </source>
</evidence>
<name>A0ABW6Y2C3_9ACTN</name>
<feature type="region of interest" description="Disordered" evidence="1">
    <location>
        <begin position="1"/>
        <end position="45"/>
    </location>
</feature>
<feature type="compositionally biased region" description="Basic and acidic residues" evidence="1">
    <location>
        <begin position="1"/>
        <end position="10"/>
    </location>
</feature>
<dbReference type="PIRSF" id="PIRSF028743">
    <property type="entry name" value="GvpO_protein"/>
    <property type="match status" value="1"/>
</dbReference>
<reference evidence="2 3" key="1">
    <citation type="submission" date="2024-10" db="EMBL/GenBank/DDBJ databases">
        <title>The Natural Products Discovery Center: Release of the First 8490 Sequenced Strains for Exploring Actinobacteria Biosynthetic Diversity.</title>
        <authorList>
            <person name="Kalkreuter E."/>
            <person name="Kautsar S.A."/>
            <person name="Yang D."/>
            <person name="Bader C.D."/>
            <person name="Teijaro C.N."/>
            <person name="Fluegel L."/>
            <person name="Davis C.M."/>
            <person name="Simpson J.R."/>
            <person name="Lauterbach L."/>
            <person name="Steele A.D."/>
            <person name="Gui C."/>
            <person name="Meng S."/>
            <person name="Li G."/>
            <person name="Viehrig K."/>
            <person name="Ye F."/>
            <person name="Su P."/>
            <person name="Kiefer A.F."/>
            <person name="Nichols A."/>
            <person name="Cepeda A.J."/>
            <person name="Yan W."/>
            <person name="Fan B."/>
            <person name="Jiang Y."/>
            <person name="Adhikari A."/>
            <person name="Zheng C.-J."/>
            <person name="Schuster L."/>
            <person name="Cowan T.M."/>
            <person name="Smanski M.J."/>
            <person name="Chevrette M.G."/>
            <person name="De Carvalho L.P.S."/>
            <person name="Shen B."/>
        </authorList>
    </citation>
    <scope>NUCLEOTIDE SEQUENCE [LARGE SCALE GENOMIC DNA]</scope>
    <source>
        <strain evidence="2 3">NPDC012605</strain>
    </source>
</reference>
<comment type="caution">
    <text evidence="2">The sequence shown here is derived from an EMBL/GenBank/DDBJ whole genome shotgun (WGS) entry which is preliminary data.</text>
</comment>
<accession>A0ABW6Y2C3</accession>
<organism evidence="2 3">
    <name type="scientific">Streptomyces flavochromogenes</name>
    <dbReference type="NCBI Taxonomy" id="68199"/>
    <lineage>
        <taxon>Bacteria</taxon>
        <taxon>Bacillati</taxon>
        <taxon>Actinomycetota</taxon>
        <taxon>Actinomycetes</taxon>
        <taxon>Kitasatosporales</taxon>
        <taxon>Streptomycetaceae</taxon>
        <taxon>Streptomyces</taxon>
    </lineage>
</organism>
<keyword evidence="3" id="KW-1185">Reference proteome</keyword>
<proteinExistence type="predicted"/>
<dbReference type="EMBL" id="JBIBDZ010000015">
    <property type="protein sequence ID" value="MFF5923736.1"/>
    <property type="molecule type" value="Genomic_DNA"/>
</dbReference>
<evidence type="ECO:0000313" key="3">
    <source>
        <dbReference type="Proteomes" id="UP001602370"/>
    </source>
</evidence>
<protein>
    <submittedName>
        <fullName evidence="2">Gas vesicle protein</fullName>
    </submittedName>
</protein>